<dbReference type="Proteomes" id="UP000597762">
    <property type="component" value="Unassembled WGS sequence"/>
</dbReference>
<feature type="compositionally biased region" description="Basic and acidic residues" evidence="1">
    <location>
        <begin position="134"/>
        <end position="163"/>
    </location>
</feature>
<feature type="transmembrane region" description="Helical" evidence="2">
    <location>
        <begin position="6"/>
        <end position="29"/>
    </location>
</feature>
<dbReference type="EMBL" id="CAHIKZ030002332">
    <property type="protein sequence ID" value="CAE1285159.1"/>
    <property type="molecule type" value="Genomic_DNA"/>
</dbReference>
<reference evidence="3" key="1">
    <citation type="submission" date="2021-01" db="EMBL/GenBank/DDBJ databases">
        <authorList>
            <person name="Li R."/>
            <person name="Bekaert M."/>
        </authorList>
    </citation>
    <scope>NUCLEOTIDE SEQUENCE</scope>
    <source>
        <strain evidence="3">Farmed</strain>
    </source>
</reference>
<gene>
    <name evidence="3" type="ORF">SPHA_45158</name>
</gene>
<feature type="region of interest" description="Disordered" evidence="1">
    <location>
        <begin position="134"/>
        <end position="180"/>
    </location>
</feature>
<protein>
    <submittedName>
        <fullName evidence="3">Uncharacterized protein</fullName>
    </submittedName>
</protein>
<proteinExistence type="predicted"/>
<evidence type="ECO:0000313" key="4">
    <source>
        <dbReference type="Proteomes" id="UP000597762"/>
    </source>
</evidence>
<name>A0A812D152_ACAPH</name>
<organism evidence="3 4">
    <name type="scientific">Acanthosepion pharaonis</name>
    <name type="common">Pharaoh cuttlefish</name>
    <name type="synonym">Sepia pharaonis</name>
    <dbReference type="NCBI Taxonomy" id="158019"/>
    <lineage>
        <taxon>Eukaryota</taxon>
        <taxon>Metazoa</taxon>
        <taxon>Spiralia</taxon>
        <taxon>Lophotrochozoa</taxon>
        <taxon>Mollusca</taxon>
        <taxon>Cephalopoda</taxon>
        <taxon>Coleoidea</taxon>
        <taxon>Decapodiformes</taxon>
        <taxon>Sepiida</taxon>
        <taxon>Sepiina</taxon>
        <taxon>Sepiidae</taxon>
        <taxon>Acanthosepion</taxon>
    </lineage>
</organism>
<comment type="caution">
    <text evidence="3">The sequence shown here is derived from an EMBL/GenBank/DDBJ whole genome shotgun (WGS) entry which is preliminary data.</text>
</comment>
<sequence length="180" mass="20769">MSNNLLIAIIVTSIIALTCFIAIIIFTVWKCRSKYKKHGKKITKKFVSAQPTILKRHPPTLGNILLSKKSQQYYSRRPLVYTLPVPKEINSNQATFNKPQIHKKKKHSENMWSVQNSISTLDKYFVWRPIENESGHEVHQDSQKKTGKEDQQLSFSDRQREPHTGSIRHLPSDNGKACKC</sequence>
<evidence type="ECO:0000256" key="1">
    <source>
        <dbReference type="SAM" id="MobiDB-lite"/>
    </source>
</evidence>
<evidence type="ECO:0000313" key="3">
    <source>
        <dbReference type="EMBL" id="CAE1285159.1"/>
    </source>
</evidence>
<accession>A0A812D152</accession>
<keyword evidence="2" id="KW-0472">Membrane</keyword>
<keyword evidence="2" id="KW-1133">Transmembrane helix</keyword>
<dbReference type="AlphaFoldDB" id="A0A812D152"/>
<keyword evidence="2" id="KW-0812">Transmembrane</keyword>
<keyword evidence="4" id="KW-1185">Reference proteome</keyword>
<evidence type="ECO:0000256" key="2">
    <source>
        <dbReference type="SAM" id="Phobius"/>
    </source>
</evidence>